<evidence type="ECO:0000256" key="2">
    <source>
        <dbReference type="SAM" id="SignalP"/>
    </source>
</evidence>
<dbReference type="OrthoDB" id="10018191at2759"/>
<accession>A0A6A5XQF4</accession>
<evidence type="ECO:0008006" key="5">
    <source>
        <dbReference type="Google" id="ProtNLM"/>
    </source>
</evidence>
<sequence length="165" mass="18216">MASIDITVQLLSLSSALVLSGYHYASDAVALPNALLSSSLSSSDIVHAWLRAWDVGRVIGPLCVNVSLAGYAFVAYREGPESTTFWYYVAASAAQVVNVLYTVFGVFPVNDLLLAESEKIKAGEKLQEKDTVRRWVQQWKDMDRNRMILMWSTALLGLAGLWRAT</sequence>
<gene>
    <name evidence="3" type="ORF">BU24DRAFT_493477</name>
</gene>
<keyword evidence="2" id="KW-0732">Signal</keyword>
<evidence type="ECO:0000313" key="4">
    <source>
        <dbReference type="Proteomes" id="UP000799778"/>
    </source>
</evidence>
<keyword evidence="4" id="KW-1185">Reference proteome</keyword>
<keyword evidence="1" id="KW-0472">Membrane</keyword>
<protein>
    <recommendedName>
        <fullName evidence="5">DUF1772-domain-containing protein</fullName>
    </recommendedName>
</protein>
<evidence type="ECO:0000256" key="1">
    <source>
        <dbReference type="SAM" id="Phobius"/>
    </source>
</evidence>
<feature type="transmembrane region" description="Helical" evidence="1">
    <location>
        <begin position="148"/>
        <end position="164"/>
    </location>
</feature>
<proteinExistence type="predicted"/>
<reference evidence="3" key="1">
    <citation type="journal article" date="2020" name="Stud. Mycol.">
        <title>101 Dothideomycetes genomes: a test case for predicting lifestyles and emergence of pathogens.</title>
        <authorList>
            <person name="Haridas S."/>
            <person name="Albert R."/>
            <person name="Binder M."/>
            <person name="Bloem J."/>
            <person name="Labutti K."/>
            <person name="Salamov A."/>
            <person name="Andreopoulos B."/>
            <person name="Baker S."/>
            <person name="Barry K."/>
            <person name="Bills G."/>
            <person name="Bluhm B."/>
            <person name="Cannon C."/>
            <person name="Castanera R."/>
            <person name="Culley D."/>
            <person name="Daum C."/>
            <person name="Ezra D."/>
            <person name="Gonzalez J."/>
            <person name="Henrissat B."/>
            <person name="Kuo A."/>
            <person name="Liang C."/>
            <person name="Lipzen A."/>
            <person name="Lutzoni F."/>
            <person name="Magnuson J."/>
            <person name="Mondo S."/>
            <person name="Nolan M."/>
            <person name="Ohm R."/>
            <person name="Pangilinan J."/>
            <person name="Park H.-J."/>
            <person name="Ramirez L."/>
            <person name="Alfaro M."/>
            <person name="Sun H."/>
            <person name="Tritt A."/>
            <person name="Yoshinaga Y."/>
            <person name="Zwiers L.-H."/>
            <person name="Turgeon B."/>
            <person name="Goodwin S."/>
            <person name="Spatafora J."/>
            <person name="Crous P."/>
            <person name="Grigoriev I."/>
        </authorList>
    </citation>
    <scope>NUCLEOTIDE SEQUENCE</scope>
    <source>
        <strain evidence="3">CBS 175.79</strain>
    </source>
</reference>
<dbReference type="Proteomes" id="UP000799778">
    <property type="component" value="Unassembled WGS sequence"/>
</dbReference>
<feature type="signal peptide" evidence="2">
    <location>
        <begin position="1"/>
        <end position="16"/>
    </location>
</feature>
<dbReference type="Pfam" id="PF08592">
    <property type="entry name" value="Anthrone_oxy"/>
    <property type="match status" value="1"/>
</dbReference>
<dbReference type="GeneID" id="54291364"/>
<organism evidence="3 4">
    <name type="scientific">Aaosphaeria arxii CBS 175.79</name>
    <dbReference type="NCBI Taxonomy" id="1450172"/>
    <lineage>
        <taxon>Eukaryota</taxon>
        <taxon>Fungi</taxon>
        <taxon>Dikarya</taxon>
        <taxon>Ascomycota</taxon>
        <taxon>Pezizomycotina</taxon>
        <taxon>Dothideomycetes</taxon>
        <taxon>Pleosporomycetidae</taxon>
        <taxon>Pleosporales</taxon>
        <taxon>Pleosporales incertae sedis</taxon>
        <taxon>Aaosphaeria</taxon>
    </lineage>
</organism>
<name>A0A6A5XQF4_9PLEO</name>
<feature type="chain" id="PRO_5025691421" description="DUF1772-domain-containing protein" evidence="2">
    <location>
        <begin position="17"/>
        <end position="165"/>
    </location>
</feature>
<dbReference type="EMBL" id="ML978070">
    <property type="protein sequence ID" value="KAF2014991.1"/>
    <property type="molecule type" value="Genomic_DNA"/>
</dbReference>
<feature type="transmembrane region" description="Helical" evidence="1">
    <location>
        <begin position="85"/>
        <end position="107"/>
    </location>
</feature>
<dbReference type="InterPro" id="IPR013901">
    <property type="entry name" value="Anthrone_oxy"/>
</dbReference>
<evidence type="ECO:0000313" key="3">
    <source>
        <dbReference type="EMBL" id="KAF2014991.1"/>
    </source>
</evidence>
<dbReference type="AlphaFoldDB" id="A0A6A5XQF4"/>
<dbReference type="RefSeq" id="XP_033383330.1">
    <property type="nucleotide sequence ID" value="XM_033533967.1"/>
</dbReference>
<keyword evidence="1" id="KW-1133">Transmembrane helix</keyword>
<keyword evidence="1" id="KW-0812">Transmembrane</keyword>